<keyword evidence="11" id="KW-1185">Reference proteome</keyword>
<dbReference type="Proteomes" id="UP001277561">
    <property type="component" value="Unassembled WGS sequence"/>
</dbReference>
<feature type="domain" description="HTH luxR-type" evidence="4">
    <location>
        <begin position="160"/>
        <end position="225"/>
    </location>
</feature>
<dbReference type="PROSITE" id="PS00622">
    <property type="entry name" value="HTH_LUXR_1"/>
    <property type="match status" value="1"/>
</dbReference>
<accession>A0A1R3U3I9</accession>
<evidence type="ECO:0000313" key="7">
    <source>
        <dbReference type="EMBL" id="POO50021.1"/>
    </source>
</evidence>
<organism evidence="8 9">
    <name type="scientific">Agrobacterium rosae</name>
    <dbReference type="NCBI Taxonomy" id="1972867"/>
    <lineage>
        <taxon>Bacteria</taxon>
        <taxon>Pseudomonadati</taxon>
        <taxon>Pseudomonadota</taxon>
        <taxon>Alphaproteobacteria</taxon>
        <taxon>Hyphomicrobiales</taxon>
        <taxon>Rhizobiaceae</taxon>
        <taxon>Rhizobium/Agrobacterium group</taxon>
        <taxon>Agrobacterium</taxon>
    </lineage>
</organism>
<dbReference type="EMBL" id="FMUE01000012">
    <property type="protein sequence ID" value="SCX33261.1"/>
    <property type="molecule type" value="Genomic_DNA"/>
</dbReference>
<gene>
    <name evidence="8" type="primary">nreC</name>
    <name evidence="7" type="ORF">CPJ18_16605</name>
    <name evidence="8" type="ORF">DSM25559_4139</name>
    <name evidence="5" type="ORF">RMR22_08090</name>
    <name evidence="6" type="ORF">RMS29_07610</name>
</gene>
<keyword evidence="2 7" id="KW-0238">DNA-binding</keyword>
<dbReference type="EMBL" id="NXEJ01000008">
    <property type="protein sequence ID" value="POO50021.1"/>
    <property type="molecule type" value="Genomic_DNA"/>
</dbReference>
<dbReference type="PRINTS" id="PR00038">
    <property type="entry name" value="HTHLUXR"/>
</dbReference>
<dbReference type="GeneID" id="86880937"/>
<dbReference type="CDD" id="cd06170">
    <property type="entry name" value="LuxR_C_like"/>
    <property type="match status" value="1"/>
</dbReference>
<reference evidence="8" key="1">
    <citation type="submission" date="2016-10" db="EMBL/GenBank/DDBJ databases">
        <authorList>
            <person name="de Groot N.N."/>
        </authorList>
    </citation>
    <scope>NUCLEOTIDE SEQUENCE [LARGE SCALE GENOMIC DNA]</scope>
    <source>
        <strain evidence="8">DSM25559</strain>
    </source>
</reference>
<evidence type="ECO:0000313" key="6">
    <source>
        <dbReference type="EMBL" id="MDX8329092.1"/>
    </source>
</evidence>
<dbReference type="Proteomes" id="UP000187891">
    <property type="component" value="Unassembled WGS sequence"/>
</dbReference>
<dbReference type="PROSITE" id="PS50043">
    <property type="entry name" value="HTH_LUXR_2"/>
    <property type="match status" value="1"/>
</dbReference>
<evidence type="ECO:0000313" key="5">
    <source>
        <dbReference type="EMBL" id="MDX8302203.1"/>
    </source>
</evidence>
<sequence length="232" mass="25567">MIDQSRLRVATVGANRETITRLRDNVSLSGTAIFVDEIRGLEKLSEFVIRTLPDIVVVGIGDHLSEFDGHIVVRALRSARSTASVICVVNDDLVETVPEIYTAGIHNILLVSDIPTEFSRAISIIGGGGNYISRRIFGLIREPNIRSFYAALNNTSLASVDTESGPLSRREEMVLKLFAFGFSTKEIASELKVSGKTVETYKARASDKLDLRSRVAIVKYGYRSGWFSVLLN</sequence>
<reference evidence="9" key="2">
    <citation type="submission" date="2016-10" db="EMBL/GenBank/DDBJ databases">
        <authorList>
            <person name="Wibberg D."/>
        </authorList>
    </citation>
    <scope>NUCLEOTIDE SEQUENCE [LARGE SCALE GENOMIC DNA]</scope>
</reference>
<dbReference type="EMBL" id="JAVRAD010000002">
    <property type="protein sequence ID" value="MDX8329092.1"/>
    <property type="molecule type" value="Genomic_DNA"/>
</dbReference>
<dbReference type="STRING" id="1907666.DSM25559_4139"/>
<evidence type="ECO:0000259" key="4">
    <source>
        <dbReference type="PROSITE" id="PS50043"/>
    </source>
</evidence>
<dbReference type="SMART" id="SM00421">
    <property type="entry name" value="HTH_LUXR"/>
    <property type="match status" value="1"/>
</dbReference>
<dbReference type="InterPro" id="IPR016032">
    <property type="entry name" value="Sig_transdc_resp-reg_C-effctor"/>
</dbReference>
<dbReference type="PANTHER" id="PTHR43214:SF41">
    <property type="entry name" value="NITRATE_NITRITE RESPONSE REGULATOR PROTEIN NARP"/>
    <property type="match status" value="1"/>
</dbReference>
<dbReference type="InterPro" id="IPR000792">
    <property type="entry name" value="Tscrpt_reg_LuxR_C"/>
</dbReference>
<keyword evidence="1" id="KW-0805">Transcription regulation</keyword>
<reference evidence="5 11" key="4">
    <citation type="journal article" date="2023" name="Phytobiomes J">
        <title>Deciphering the key players within the bacterial microbiota associated with aerial crown gall tumors on rhododendron: Insights into the gallobiome.</title>
        <authorList>
            <person name="Kuzmanovic N."/>
            <person name="Nesme J."/>
            <person name="Wolf J."/>
            <person name="Neumann-Schaal M."/>
            <person name="Petersen J."/>
            <person name="Fernandez-Gnecco G."/>
            <person name="Sproeer C."/>
            <person name="Bunk B."/>
            <person name="Overmann J."/>
            <person name="Sorensen S.J."/>
            <person name="Idczak E."/>
            <person name="Smalla K."/>
        </authorList>
    </citation>
    <scope>NUCLEOTIDE SEQUENCE</scope>
    <source>
        <strain evidence="5">Rho-11.1</strain>
        <strain evidence="6">Rho-14.1</strain>
        <strain evidence="11">rho-14.1</strain>
    </source>
</reference>
<evidence type="ECO:0000256" key="2">
    <source>
        <dbReference type="ARBA" id="ARBA00023125"/>
    </source>
</evidence>
<keyword evidence="3" id="KW-0804">Transcription</keyword>
<accession>A0A2S4E931</accession>
<evidence type="ECO:0000313" key="9">
    <source>
        <dbReference type="Proteomes" id="UP000187891"/>
    </source>
</evidence>
<dbReference type="RefSeq" id="WP_077122202.1">
    <property type="nucleotide sequence ID" value="NZ_CP133552.1"/>
</dbReference>
<evidence type="ECO:0000313" key="11">
    <source>
        <dbReference type="Proteomes" id="UP001277561"/>
    </source>
</evidence>
<proteinExistence type="predicted"/>
<dbReference type="PANTHER" id="PTHR43214">
    <property type="entry name" value="TWO-COMPONENT RESPONSE REGULATOR"/>
    <property type="match status" value="1"/>
</dbReference>
<dbReference type="Gene3D" id="3.40.50.2300">
    <property type="match status" value="1"/>
</dbReference>
<dbReference type="AlphaFoldDB" id="A0A1R3U3I9"/>
<dbReference type="GO" id="GO:0006355">
    <property type="term" value="P:regulation of DNA-templated transcription"/>
    <property type="evidence" value="ECO:0007669"/>
    <property type="project" value="InterPro"/>
</dbReference>
<dbReference type="InterPro" id="IPR039420">
    <property type="entry name" value="WalR-like"/>
</dbReference>
<dbReference type="SUPFAM" id="SSF46894">
    <property type="entry name" value="C-terminal effector domain of the bipartite response regulators"/>
    <property type="match status" value="1"/>
</dbReference>
<evidence type="ECO:0000256" key="3">
    <source>
        <dbReference type="ARBA" id="ARBA00023163"/>
    </source>
</evidence>
<dbReference type="Proteomes" id="UP000237447">
    <property type="component" value="Unassembled WGS sequence"/>
</dbReference>
<evidence type="ECO:0000313" key="10">
    <source>
        <dbReference type="Proteomes" id="UP000237447"/>
    </source>
</evidence>
<evidence type="ECO:0000313" key="8">
    <source>
        <dbReference type="EMBL" id="SCX33261.1"/>
    </source>
</evidence>
<protein>
    <submittedName>
        <fullName evidence="7">DNA-binding response regulator</fullName>
    </submittedName>
    <submittedName>
        <fullName evidence="8">Nitrogen regulation protein C</fullName>
    </submittedName>
    <submittedName>
        <fullName evidence="5">Response regulator transcription factor</fullName>
    </submittedName>
</protein>
<reference evidence="7 10" key="3">
    <citation type="journal article" date="2018" name="Syst. Appl. Microbiol.">
        <title>Agrobacterium rosae sp. nov., isolated from galls on different agricultural crops.</title>
        <authorList>
            <person name="Kuzmanovic N."/>
            <person name="Pulawska J."/>
            <person name="Smalla K."/>
            <person name="Nesme X."/>
        </authorList>
    </citation>
    <scope>NUCLEOTIDE SEQUENCE [LARGE SCALE GENOMIC DNA]</scope>
    <source>
        <strain evidence="7 10">NCPPB 1650</strain>
    </source>
</reference>
<dbReference type="EMBL" id="JAVRAF010000002">
    <property type="protein sequence ID" value="MDX8302203.1"/>
    <property type="molecule type" value="Genomic_DNA"/>
</dbReference>
<dbReference type="Pfam" id="PF00196">
    <property type="entry name" value="GerE"/>
    <property type="match status" value="1"/>
</dbReference>
<name>A0A1R3U3I9_9HYPH</name>
<evidence type="ECO:0000256" key="1">
    <source>
        <dbReference type="ARBA" id="ARBA00023015"/>
    </source>
</evidence>
<dbReference type="GO" id="GO:0003677">
    <property type="term" value="F:DNA binding"/>
    <property type="evidence" value="ECO:0007669"/>
    <property type="project" value="UniProtKB-KW"/>
</dbReference>